<accession>A0A511NLV9</accession>
<dbReference type="AlphaFoldDB" id="A0A511NLV9"/>
<dbReference type="STRING" id="1218108.GCA_000382425_02023"/>
<evidence type="ECO:0000313" key="3">
    <source>
        <dbReference type="Proteomes" id="UP000321245"/>
    </source>
</evidence>
<dbReference type="RefSeq" id="WP_019975512.1">
    <property type="nucleotide sequence ID" value="NZ_BJXC01000030.1"/>
</dbReference>
<dbReference type="OrthoDB" id="9816424at2"/>
<reference evidence="2 3" key="1">
    <citation type="submission" date="2019-07" db="EMBL/GenBank/DDBJ databases">
        <title>Whole genome shotgun sequence of Empedobacter brevis NBRC 14943.</title>
        <authorList>
            <person name="Hosoyama A."/>
            <person name="Uohara A."/>
            <person name="Ohji S."/>
            <person name="Ichikawa N."/>
        </authorList>
    </citation>
    <scope>NUCLEOTIDE SEQUENCE [LARGE SCALE GENOMIC DNA]</scope>
    <source>
        <strain evidence="2 3">NBRC 14943</strain>
    </source>
</reference>
<proteinExistence type="predicted"/>
<dbReference type="GeneID" id="84650181"/>
<dbReference type="PANTHER" id="PTHR41244">
    <property type="entry name" value="RHAMNAN SYNTHESIS F"/>
    <property type="match status" value="1"/>
</dbReference>
<sequence length="373" mass="44407">MKEELINYFKHIKCIIYLFFIIPIFVKSQPQIGAFYFDAWTEFQWDNYINKGFQKGAYNDVLVNDFFIREPAYGWVTSSQKKIEQQINDASEANLDFFIFNWYYCEGVGYSNCFMNNALQYYMKAKNRHKVLFCSMITNDTFDIGPDQWIETKNNLFIQFSNTTYYKIEGRPLLLIYQGNRMINSFSNLKLFDRALKELKEESIAKGLGKPIIGIMNIDQQYFKKMRNVDFFSTYNDPNAAKRICNKCDQKEYLYEDLQKGEQISWYESLVYLNKRKFFIPTVTSGWDVRPWKGKNELGEWNTDIWYKRATKEELKTSILNAYMFNKDYHTRNKHEIIFINAWNEYGEGGYISKMKSGEFLGRAISEAKNEIK</sequence>
<keyword evidence="1" id="KW-0472">Membrane</keyword>
<dbReference type="EMBL" id="BJXC01000030">
    <property type="protein sequence ID" value="GEM53438.1"/>
    <property type="molecule type" value="Genomic_DNA"/>
</dbReference>
<gene>
    <name evidence="2" type="ORF">EB1_32280</name>
</gene>
<keyword evidence="3" id="KW-1185">Reference proteome</keyword>
<feature type="transmembrane region" description="Helical" evidence="1">
    <location>
        <begin position="7"/>
        <end position="26"/>
    </location>
</feature>
<evidence type="ECO:0000256" key="1">
    <source>
        <dbReference type="SAM" id="Phobius"/>
    </source>
</evidence>
<dbReference type="Gene3D" id="3.20.20.80">
    <property type="entry name" value="Glycosidases"/>
    <property type="match status" value="1"/>
</dbReference>
<protein>
    <recommendedName>
        <fullName evidence="4">Glycosyl transferase</fullName>
    </recommendedName>
</protein>
<dbReference type="InterPro" id="IPR032719">
    <property type="entry name" value="WbsX"/>
</dbReference>
<keyword evidence="1" id="KW-0812">Transmembrane</keyword>
<evidence type="ECO:0000313" key="2">
    <source>
        <dbReference type="EMBL" id="GEM53438.1"/>
    </source>
</evidence>
<evidence type="ECO:0008006" key="4">
    <source>
        <dbReference type="Google" id="ProtNLM"/>
    </source>
</evidence>
<dbReference type="PANTHER" id="PTHR41244:SF1">
    <property type="entry name" value="GLYCOSYLTRANSFERASE"/>
    <property type="match status" value="1"/>
</dbReference>
<comment type="caution">
    <text evidence="2">The sequence shown here is derived from an EMBL/GenBank/DDBJ whole genome shotgun (WGS) entry which is preliminary data.</text>
</comment>
<keyword evidence="1" id="KW-1133">Transmembrane helix</keyword>
<dbReference type="Pfam" id="PF14307">
    <property type="entry name" value="Glyco_tran_WbsX"/>
    <property type="match status" value="1"/>
</dbReference>
<organism evidence="2 3">
    <name type="scientific">Empedobacter brevis NBRC 14943 = ATCC 43319</name>
    <dbReference type="NCBI Taxonomy" id="1218108"/>
    <lineage>
        <taxon>Bacteria</taxon>
        <taxon>Pseudomonadati</taxon>
        <taxon>Bacteroidota</taxon>
        <taxon>Flavobacteriia</taxon>
        <taxon>Flavobacteriales</taxon>
        <taxon>Weeksellaceae</taxon>
        <taxon>Empedobacter</taxon>
    </lineage>
</organism>
<name>A0A511NLV9_9FLAO</name>
<dbReference type="Proteomes" id="UP000321245">
    <property type="component" value="Unassembled WGS sequence"/>
</dbReference>